<feature type="compositionally biased region" description="Acidic residues" evidence="1">
    <location>
        <begin position="63"/>
        <end position="80"/>
    </location>
</feature>
<protein>
    <submittedName>
        <fullName evidence="2">Uncharacterized protein</fullName>
    </submittedName>
</protein>
<organism evidence="2 3">
    <name type="scientific">Dyadobacter frigoris</name>
    <dbReference type="NCBI Taxonomy" id="2576211"/>
    <lineage>
        <taxon>Bacteria</taxon>
        <taxon>Pseudomonadati</taxon>
        <taxon>Bacteroidota</taxon>
        <taxon>Cytophagia</taxon>
        <taxon>Cytophagales</taxon>
        <taxon>Spirosomataceae</taxon>
        <taxon>Dyadobacter</taxon>
    </lineage>
</organism>
<dbReference type="EMBL" id="SZVO01000017">
    <property type="protein sequence ID" value="TKT88039.1"/>
    <property type="molecule type" value="Genomic_DNA"/>
</dbReference>
<dbReference type="RefSeq" id="WP_137343425.1">
    <property type="nucleotide sequence ID" value="NZ_BSQH01000005.1"/>
</dbReference>
<reference evidence="2 3" key="1">
    <citation type="submission" date="2019-05" db="EMBL/GenBank/DDBJ databases">
        <title>Dyadobacter AR-3-8 sp. nov., isolated from arctic soil.</title>
        <authorList>
            <person name="Chaudhary D.K."/>
        </authorList>
    </citation>
    <scope>NUCLEOTIDE SEQUENCE [LARGE SCALE GENOMIC DNA]</scope>
    <source>
        <strain evidence="2 3">AR-3-8</strain>
    </source>
</reference>
<evidence type="ECO:0000313" key="2">
    <source>
        <dbReference type="EMBL" id="TKT88039.1"/>
    </source>
</evidence>
<name>A0A4U6CTQ4_9BACT</name>
<evidence type="ECO:0000313" key="3">
    <source>
        <dbReference type="Proteomes" id="UP000304900"/>
    </source>
</evidence>
<sequence>MSLDKHSLESEIIEAVVLKLGASRELSEKARNRIAKSAGKLAEKLIIIFEKQQRKAEKKANEVTEEQQDPKEEDDEKNED</sequence>
<dbReference type="AlphaFoldDB" id="A0A4U6CTQ4"/>
<accession>A0A4U6CTQ4</accession>
<evidence type="ECO:0000256" key="1">
    <source>
        <dbReference type="SAM" id="MobiDB-lite"/>
    </source>
</evidence>
<keyword evidence="3" id="KW-1185">Reference proteome</keyword>
<feature type="region of interest" description="Disordered" evidence="1">
    <location>
        <begin position="57"/>
        <end position="80"/>
    </location>
</feature>
<gene>
    <name evidence="2" type="ORF">FDK13_28475</name>
</gene>
<comment type="caution">
    <text evidence="2">The sequence shown here is derived from an EMBL/GenBank/DDBJ whole genome shotgun (WGS) entry which is preliminary data.</text>
</comment>
<proteinExistence type="predicted"/>
<dbReference type="Proteomes" id="UP000304900">
    <property type="component" value="Unassembled WGS sequence"/>
</dbReference>